<organism evidence="6 7">
    <name type="scientific">Lactobacillus porci</name>
    <dbReference type="NCBI Taxonomy" id="2012477"/>
    <lineage>
        <taxon>Bacteria</taxon>
        <taxon>Bacillati</taxon>
        <taxon>Bacillota</taxon>
        <taxon>Bacilli</taxon>
        <taxon>Lactobacillales</taxon>
        <taxon>Lactobacillaceae</taxon>
        <taxon>Lactobacillus</taxon>
    </lineage>
</organism>
<evidence type="ECO:0000256" key="1">
    <source>
        <dbReference type="ARBA" id="ARBA00023015"/>
    </source>
</evidence>
<dbReference type="AlphaFoldDB" id="A0A6A8MEB4"/>
<keyword evidence="3" id="KW-0804">Transcription</keyword>
<keyword evidence="1" id="KW-0805">Transcription regulation</keyword>
<accession>A0A6A8MEB4</accession>
<comment type="caution">
    <text evidence="6">The sequence shown here is derived from an EMBL/GenBank/DDBJ whole genome shotgun (WGS) entry which is preliminary data.</text>
</comment>
<evidence type="ECO:0000256" key="4">
    <source>
        <dbReference type="PROSITE-ProRule" id="PRU00335"/>
    </source>
</evidence>
<dbReference type="Pfam" id="PF00440">
    <property type="entry name" value="TetR_N"/>
    <property type="match status" value="1"/>
</dbReference>
<sequence length="192" mass="21498">MTQKRTLDLDKVIAAATELIENQGLPETTMPNLAKALGVRSQSLYHYVKNRAQLLSLVAASRIRLLYQALVDQLIGLSGQDALLKFADIVRDWLRHDQALAVLLYHLNEFPDDSAIVQEVMSILELGDKLHLRTEHIASQHALVGAVLGYVFLDRMSKDAETPEEADRNYHDMILRLVNPSTESQLPTSVSN</sequence>
<dbReference type="PROSITE" id="PS50977">
    <property type="entry name" value="HTH_TETR_2"/>
    <property type="match status" value="1"/>
</dbReference>
<evidence type="ECO:0000313" key="7">
    <source>
        <dbReference type="Proteomes" id="UP000438120"/>
    </source>
</evidence>
<proteinExistence type="predicted"/>
<dbReference type="PRINTS" id="PR00455">
    <property type="entry name" value="HTHTETR"/>
</dbReference>
<dbReference type="GO" id="GO:0003700">
    <property type="term" value="F:DNA-binding transcription factor activity"/>
    <property type="evidence" value="ECO:0007669"/>
    <property type="project" value="TreeGrafter"/>
</dbReference>
<dbReference type="RefSeq" id="WP_154548600.1">
    <property type="nucleotide sequence ID" value="NZ_VUMX01000012.1"/>
</dbReference>
<keyword evidence="7" id="KW-1185">Reference proteome</keyword>
<gene>
    <name evidence="6" type="ORF">FYJ62_05605</name>
</gene>
<protein>
    <submittedName>
        <fullName evidence="6">TetR/AcrR family transcriptional regulator</fullName>
    </submittedName>
</protein>
<evidence type="ECO:0000259" key="5">
    <source>
        <dbReference type="PROSITE" id="PS50977"/>
    </source>
</evidence>
<dbReference type="InterPro" id="IPR050109">
    <property type="entry name" value="HTH-type_TetR-like_transc_reg"/>
</dbReference>
<evidence type="ECO:0000256" key="2">
    <source>
        <dbReference type="ARBA" id="ARBA00023125"/>
    </source>
</evidence>
<evidence type="ECO:0000256" key="3">
    <source>
        <dbReference type="ARBA" id="ARBA00023163"/>
    </source>
</evidence>
<feature type="DNA-binding region" description="H-T-H motif" evidence="4">
    <location>
        <begin position="29"/>
        <end position="48"/>
    </location>
</feature>
<dbReference type="EMBL" id="VUMX01000012">
    <property type="protein sequence ID" value="MST87124.1"/>
    <property type="molecule type" value="Genomic_DNA"/>
</dbReference>
<dbReference type="InterPro" id="IPR001647">
    <property type="entry name" value="HTH_TetR"/>
</dbReference>
<reference evidence="6 7" key="1">
    <citation type="submission" date="2019-08" db="EMBL/GenBank/DDBJ databases">
        <title>In-depth cultivation of the pig gut microbiome towards novel bacterial diversity and tailored functional studies.</title>
        <authorList>
            <person name="Wylensek D."/>
            <person name="Hitch T.C.A."/>
            <person name="Clavel T."/>
        </authorList>
    </citation>
    <scope>NUCLEOTIDE SEQUENCE [LARGE SCALE GENOMIC DNA]</scope>
    <source>
        <strain evidence="6 7">Bifido-178-WT-2B</strain>
    </source>
</reference>
<name>A0A6A8MEB4_9LACO</name>
<dbReference type="InterPro" id="IPR009057">
    <property type="entry name" value="Homeodomain-like_sf"/>
</dbReference>
<dbReference type="OrthoDB" id="71867at2"/>
<dbReference type="GO" id="GO:0000976">
    <property type="term" value="F:transcription cis-regulatory region binding"/>
    <property type="evidence" value="ECO:0007669"/>
    <property type="project" value="TreeGrafter"/>
</dbReference>
<evidence type="ECO:0000313" key="6">
    <source>
        <dbReference type="EMBL" id="MST87124.1"/>
    </source>
</evidence>
<keyword evidence="2 4" id="KW-0238">DNA-binding</keyword>
<dbReference type="Proteomes" id="UP000438120">
    <property type="component" value="Unassembled WGS sequence"/>
</dbReference>
<dbReference type="PANTHER" id="PTHR30055:SF151">
    <property type="entry name" value="TRANSCRIPTIONAL REGULATORY PROTEIN"/>
    <property type="match status" value="1"/>
</dbReference>
<dbReference type="PANTHER" id="PTHR30055">
    <property type="entry name" value="HTH-TYPE TRANSCRIPTIONAL REGULATOR RUTR"/>
    <property type="match status" value="1"/>
</dbReference>
<dbReference type="Gene3D" id="1.10.357.10">
    <property type="entry name" value="Tetracycline Repressor, domain 2"/>
    <property type="match status" value="1"/>
</dbReference>
<feature type="domain" description="HTH tetR-type" evidence="5">
    <location>
        <begin position="6"/>
        <end position="66"/>
    </location>
</feature>
<dbReference type="SUPFAM" id="SSF46689">
    <property type="entry name" value="Homeodomain-like"/>
    <property type="match status" value="1"/>
</dbReference>